<dbReference type="InterPro" id="IPR045524">
    <property type="entry name" value="DUF6473"/>
</dbReference>
<name>A0A1H9U3W6_9RHOB</name>
<evidence type="ECO:0000313" key="3">
    <source>
        <dbReference type="Proteomes" id="UP000198885"/>
    </source>
</evidence>
<organism evidence="2 3">
    <name type="scientific">Tranquillimonas rosea</name>
    <dbReference type="NCBI Taxonomy" id="641238"/>
    <lineage>
        <taxon>Bacteria</taxon>
        <taxon>Pseudomonadati</taxon>
        <taxon>Pseudomonadota</taxon>
        <taxon>Alphaproteobacteria</taxon>
        <taxon>Rhodobacterales</taxon>
        <taxon>Roseobacteraceae</taxon>
        <taxon>Tranquillimonas</taxon>
    </lineage>
</organism>
<keyword evidence="3" id="KW-1185">Reference proteome</keyword>
<dbReference type="Proteomes" id="UP000198885">
    <property type="component" value="Unassembled WGS sequence"/>
</dbReference>
<protein>
    <recommendedName>
        <fullName evidence="1">DUF6473 domain-containing protein</fullName>
    </recommendedName>
</protein>
<proteinExistence type="predicted"/>
<dbReference type="Pfam" id="PF20078">
    <property type="entry name" value="DUF6473"/>
    <property type="match status" value="1"/>
</dbReference>
<feature type="domain" description="DUF6473" evidence="1">
    <location>
        <begin position="1"/>
        <end position="268"/>
    </location>
</feature>
<reference evidence="2 3" key="1">
    <citation type="submission" date="2016-10" db="EMBL/GenBank/DDBJ databases">
        <authorList>
            <person name="de Groot N.N."/>
        </authorList>
    </citation>
    <scope>NUCLEOTIDE SEQUENCE [LARGE SCALE GENOMIC DNA]</scope>
    <source>
        <strain evidence="2 3">DSM 23042</strain>
    </source>
</reference>
<evidence type="ECO:0000313" key="2">
    <source>
        <dbReference type="EMBL" id="SES04012.1"/>
    </source>
</evidence>
<accession>A0A1H9U3W6</accession>
<sequence length="294" mass="32839">MDMRPVAGSELEYFPCRYGASKLVFRGPQKRLQGDYVVVLGGTETYGRFVEDPYPELLEEATGCEMVNLGYPNAGIDVFLSDETVIAAAKGARLVILQVPGALNLSNRFYTVHARRNDRFLRATPMLQAVFPEVDFTEFNFTRHLVGALAARAPERFALIRDELRKVWVARMNLLSATIDRKVLLAWIGTRRADEPAEALDDGGPAFVTRRMIDRLRGRIVDMVEVPFRPVEPSEDMVYGEAERGAARLLPGADTHRRLAEALAPQVLETLRRDATQSFSVSSGTTVKRSPTRP</sequence>
<dbReference type="AlphaFoldDB" id="A0A1H9U3W6"/>
<evidence type="ECO:0000259" key="1">
    <source>
        <dbReference type="Pfam" id="PF20078"/>
    </source>
</evidence>
<gene>
    <name evidence="2" type="ORF">SAMN04490244_10511</name>
</gene>
<dbReference type="EMBL" id="FOGU01000005">
    <property type="protein sequence ID" value="SES04012.1"/>
    <property type="molecule type" value="Genomic_DNA"/>
</dbReference>
<dbReference type="STRING" id="641238.SAMN04490244_10511"/>
<dbReference type="RefSeq" id="WP_177190430.1">
    <property type="nucleotide sequence ID" value="NZ_FOGU01000005.1"/>
</dbReference>